<reference evidence="4 5" key="1">
    <citation type="journal article" date="2021" name="Commun. Biol.">
        <title>The genome of Shorea leprosula (Dipterocarpaceae) highlights the ecological relevance of drought in aseasonal tropical rainforests.</title>
        <authorList>
            <person name="Ng K.K.S."/>
            <person name="Kobayashi M.J."/>
            <person name="Fawcett J.A."/>
            <person name="Hatakeyama M."/>
            <person name="Paape T."/>
            <person name="Ng C.H."/>
            <person name="Ang C.C."/>
            <person name="Tnah L.H."/>
            <person name="Lee C.T."/>
            <person name="Nishiyama T."/>
            <person name="Sese J."/>
            <person name="O'Brien M.J."/>
            <person name="Copetti D."/>
            <person name="Mohd Noor M.I."/>
            <person name="Ong R.C."/>
            <person name="Putra M."/>
            <person name="Sireger I.Z."/>
            <person name="Indrioko S."/>
            <person name="Kosugi Y."/>
            <person name="Izuno A."/>
            <person name="Isagi Y."/>
            <person name="Lee S.L."/>
            <person name="Shimizu K.K."/>
        </authorList>
    </citation>
    <scope>NUCLEOTIDE SEQUENCE [LARGE SCALE GENOMIC DNA]</scope>
    <source>
        <strain evidence="4">214</strain>
    </source>
</reference>
<evidence type="ECO:0000256" key="1">
    <source>
        <dbReference type="SAM" id="Coils"/>
    </source>
</evidence>
<dbReference type="GO" id="GO:0051607">
    <property type="term" value="P:defense response to virus"/>
    <property type="evidence" value="ECO:0007669"/>
    <property type="project" value="InterPro"/>
</dbReference>
<gene>
    <name evidence="4" type="ORF">SLEP1_g6424</name>
</gene>
<dbReference type="PANTHER" id="PTHR46602">
    <property type="entry name" value="PROTEIN SUPPRESSOR OF GENE SILENCING 3"/>
    <property type="match status" value="1"/>
</dbReference>
<proteinExistence type="predicted"/>
<name>A0AAV5I161_9ROSI</name>
<evidence type="ECO:0000313" key="4">
    <source>
        <dbReference type="EMBL" id="GKU92735.1"/>
    </source>
</evidence>
<sequence>MAKELSCDLLLDGWNNHTIFPSDEDYAEELQLQEALQMSMICSQMNKDDPSSSSMALQHTTPALAAKEGLDYNNLLEPIVWEEAISQVIKKSECSVCHELFCTKCSVPSSSGIEGEKQQGMDEGERREDTIGKQPVRDKKLGRRSPDKFHMKRTQGFSQTTSDSNERLNKLIKKKGKSVVDSSIYSAQDADYSDFSRGTEGHIVKYCATQKSSPSRSSKESCVVQDVIDDGTFDNGDEYYSDLGPKSHEAGKNSRWFKKFFEGLEALSIEEINGHKCSCNCPVCPDGTGAVKRFQGLEDLITHAKTEVARVKLHREFAELLEVEVLQKRMVATPEATVNLVGKWNGLNGEEDHQIVWPPMVIIKNTSICIANKWIGMGSQELLELFSSYAAIQAHHFYGPLGHRGVSILIFESSAEGYLEAEFLHRSFSKQGLGRNAWDSRPPVEILQGGKHQLYGYLAEKEELDFLNQHSRGKSKLKFEMKSYRDAIMNQIAKLSRDSQQITRVKQRLAEQETNVVMLGESVDALSKKLSLKKEEMSKFRQKVQQEQEEHKEEMEFQEKFFKDQIKILEGHVNEKAHEMSNIEEY</sequence>
<evidence type="ECO:0000313" key="5">
    <source>
        <dbReference type="Proteomes" id="UP001054252"/>
    </source>
</evidence>
<evidence type="ECO:0000256" key="2">
    <source>
        <dbReference type="SAM" id="MobiDB-lite"/>
    </source>
</evidence>
<keyword evidence="5" id="KW-1185">Reference proteome</keyword>
<organism evidence="4 5">
    <name type="scientific">Rubroshorea leprosula</name>
    <dbReference type="NCBI Taxonomy" id="152421"/>
    <lineage>
        <taxon>Eukaryota</taxon>
        <taxon>Viridiplantae</taxon>
        <taxon>Streptophyta</taxon>
        <taxon>Embryophyta</taxon>
        <taxon>Tracheophyta</taxon>
        <taxon>Spermatophyta</taxon>
        <taxon>Magnoliopsida</taxon>
        <taxon>eudicotyledons</taxon>
        <taxon>Gunneridae</taxon>
        <taxon>Pentapetalae</taxon>
        <taxon>rosids</taxon>
        <taxon>malvids</taxon>
        <taxon>Malvales</taxon>
        <taxon>Dipterocarpaceae</taxon>
        <taxon>Rubroshorea</taxon>
    </lineage>
</organism>
<dbReference type="Proteomes" id="UP001054252">
    <property type="component" value="Unassembled WGS sequence"/>
</dbReference>
<protein>
    <recommendedName>
        <fullName evidence="3">XS domain-containing protein</fullName>
    </recommendedName>
</protein>
<dbReference type="PANTHER" id="PTHR46602:SF10">
    <property type="entry name" value="RING-TYPE DOMAIN-CONTAINING PROTEIN"/>
    <property type="match status" value="1"/>
</dbReference>
<feature type="region of interest" description="Disordered" evidence="2">
    <location>
        <begin position="109"/>
        <end position="166"/>
    </location>
</feature>
<dbReference type="Pfam" id="PF03468">
    <property type="entry name" value="XS"/>
    <property type="match status" value="1"/>
</dbReference>
<dbReference type="AlphaFoldDB" id="A0AAV5I161"/>
<feature type="coiled-coil region" evidence="1">
    <location>
        <begin position="492"/>
        <end position="561"/>
    </location>
</feature>
<dbReference type="Gene3D" id="3.30.70.2890">
    <property type="entry name" value="XS domain"/>
    <property type="match status" value="1"/>
</dbReference>
<feature type="domain" description="XS" evidence="3">
    <location>
        <begin position="352"/>
        <end position="464"/>
    </location>
</feature>
<evidence type="ECO:0000259" key="3">
    <source>
        <dbReference type="Pfam" id="PF03468"/>
    </source>
</evidence>
<dbReference type="EMBL" id="BPVZ01000006">
    <property type="protein sequence ID" value="GKU92735.1"/>
    <property type="molecule type" value="Genomic_DNA"/>
</dbReference>
<dbReference type="InterPro" id="IPR005380">
    <property type="entry name" value="XS_domain"/>
</dbReference>
<dbReference type="GO" id="GO:0031047">
    <property type="term" value="P:regulatory ncRNA-mediated gene silencing"/>
    <property type="evidence" value="ECO:0007669"/>
    <property type="project" value="InterPro"/>
</dbReference>
<keyword evidence="1" id="KW-0175">Coiled coil</keyword>
<comment type="caution">
    <text evidence="4">The sequence shown here is derived from an EMBL/GenBank/DDBJ whole genome shotgun (WGS) entry which is preliminary data.</text>
</comment>
<dbReference type="InterPro" id="IPR038588">
    <property type="entry name" value="XS_domain_sf"/>
</dbReference>
<dbReference type="InterPro" id="IPR044287">
    <property type="entry name" value="SGS3"/>
</dbReference>
<feature type="compositionally biased region" description="Basic and acidic residues" evidence="2">
    <location>
        <begin position="114"/>
        <end position="149"/>
    </location>
</feature>
<accession>A0AAV5I161</accession>